<dbReference type="Gene3D" id="2.40.50.480">
    <property type="match status" value="1"/>
</dbReference>
<evidence type="ECO:0000313" key="2">
    <source>
        <dbReference type="EMBL" id="GAA0602989.1"/>
    </source>
</evidence>
<feature type="transmembrane region" description="Helical" evidence="1">
    <location>
        <begin position="7"/>
        <end position="24"/>
    </location>
</feature>
<dbReference type="PANTHER" id="PTHR36433">
    <property type="entry name" value="HYPOTHETICAL CYTOSOLIC PROTEIN"/>
    <property type="match status" value="1"/>
</dbReference>
<dbReference type="InterPro" id="IPR006542">
    <property type="entry name" value="DUF1093"/>
</dbReference>
<reference evidence="3" key="1">
    <citation type="journal article" date="2019" name="Int. J. Syst. Evol. Microbiol.">
        <title>The Global Catalogue of Microorganisms (GCM) 10K type strain sequencing project: providing services to taxonomists for standard genome sequencing and annotation.</title>
        <authorList>
            <consortium name="The Broad Institute Genomics Platform"/>
            <consortium name="The Broad Institute Genome Sequencing Center for Infectious Disease"/>
            <person name="Wu L."/>
            <person name="Ma J."/>
        </authorList>
    </citation>
    <scope>NUCLEOTIDE SEQUENCE [LARGE SCALE GENOMIC DNA]</scope>
    <source>
        <strain evidence="3">JCM 15395</strain>
    </source>
</reference>
<proteinExistence type="predicted"/>
<protein>
    <submittedName>
        <fullName evidence="2">YxeA family protein</fullName>
    </submittedName>
</protein>
<dbReference type="RefSeq" id="WP_343812585.1">
    <property type="nucleotide sequence ID" value="NZ_BAAADS010000012.1"/>
</dbReference>
<dbReference type="PANTHER" id="PTHR36433:SF2">
    <property type="entry name" value="YXEA FAMILY PROTEIN"/>
    <property type="match status" value="1"/>
</dbReference>
<name>A0ABP3R4R0_9BACI</name>
<evidence type="ECO:0000256" key="1">
    <source>
        <dbReference type="SAM" id="Phobius"/>
    </source>
</evidence>
<keyword evidence="3" id="KW-1185">Reference proteome</keyword>
<dbReference type="SUPFAM" id="SSF159121">
    <property type="entry name" value="BC4932-like"/>
    <property type="match status" value="1"/>
</dbReference>
<evidence type="ECO:0000313" key="3">
    <source>
        <dbReference type="Proteomes" id="UP001500866"/>
    </source>
</evidence>
<keyword evidence="1" id="KW-0472">Membrane</keyword>
<dbReference type="Pfam" id="PF06486">
    <property type="entry name" value="DUF1093"/>
    <property type="match status" value="1"/>
</dbReference>
<sequence>MKKLIGVFIGVVFIFILIVGYTFLPQSVTEVFDRGNPFISQKDVYVQIDKQPEKISHRYEYSLTGYTADGNEQNVNFTTSATLPKNTYLKVDAKGSYVKTWEEVEFHKLPSNVKENFKK</sequence>
<keyword evidence="1" id="KW-0812">Transmembrane</keyword>
<dbReference type="NCBIfam" id="TIGR01655">
    <property type="entry name" value="yxeA_fam"/>
    <property type="match status" value="1"/>
</dbReference>
<dbReference type="EMBL" id="BAAADS010000012">
    <property type="protein sequence ID" value="GAA0602989.1"/>
    <property type="molecule type" value="Genomic_DNA"/>
</dbReference>
<comment type="caution">
    <text evidence="2">The sequence shown here is derived from an EMBL/GenBank/DDBJ whole genome shotgun (WGS) entry which is preliminary data.</text>
</comment>
<gene>
    <name evidence="2" type="ORF">GCM10009001_20030</name>
</gene>
<accession>A0ABP3R4R0</accession>
<dbReference type="InterPro" id="IPR036166">
    <property type="entry name" value="YxeA-like_sf"/>
</dbReference>
<dbReference type="Proteomes" id="UP001500866">
    <property type="component" value="Unassembled WGS sequence"/>
</dbReference>
<keyword evidence="1" id="KW-1133">Transmembrane helix</keyword>
<organism evidence="2 3">
    <name type="scientific">Virgibacillus siamensis</name>
    <dbReference type="NCBI Taxonomy" id="480071"/>
    <lineage>
        <taxon>Bacteria</taxon>
        <taxon>Bacillati</taxon>
        <taxon>Bacillota</taxon>
        <taxon>Bacilli</taxon>
        <taxon>Bacillales</taxon>
        <taxon>Bacillaceae</taxon>
        <taxon>Virgibacillus</taxon>
    </lineage>
</organism>